<dbReference type="PANTHER" id="PTHR11129">
    <property type="entry name" value="PROTEIN FARNESYLTRANSFERASE ALPHA SUBUNIT/RAB GERANYLGERANYL TRANSFERASE ALPHA SUBUNIT"/>
    <property type="match status" value="1"/>
</dbReference>
<sequence length="377" mass="42174">MEGVHKLARLLEAATSVELLPGDAAAWAEIAGPDNEHAPFVFIDGNLGIPEKDLFKVYYVASKAFSKLPLRSLFEASGTSNASEAGLLELTSVILLANSAHQTALNVQKTLVLNGRRTCQDELKFTATVLTLKQSSKVSMLWHHRRWLLLRQNLDGETQALPLSVTDIDFVTLKLPSKILADELQVCSSACETYPRNYYAWFHRYLCLRCCATRAASDSAEHASLLEQEKNELKRWINLHVSDHSAVHCLFVVIEALLAVLTTFSDAEALVMEIRDHALQLLQSYPSHENLWLYFRRAFEQWVTNPATGRVSIPPARTAEDEAKILMNTHKRSSVGKRSDEDKLVVDHARCYLTWKGGKWKSGGSDTPRSLTGGDRM</sequence>
<protein>
    <submittedName>
        <fullName evidence="5">Protein prenylyltransferase</fullName>
    </submittedName>
</protein>
<dbReference type="EMBL" id="KQ086009">
    <property type="protein sequence ID" value="KLO11106.1"/>
    <property type="molecule type" value="Genomic_DNA"/>
</dbReference>
<evidence type="ECO:0000313" key="5">
    <source>
        <dbReference type="EMBL" id="KLO11106.1"/>
    </source>
</evidence>
<keyword evidence="4" id="KW-0677">Repeat</keyword>
<dbReference type="Proteomes" id="UP000053477">
    <property type="component" value="Unassembled WGS sequence"/>
</dbReference>
<evidence type="ECO:0000256" key="4">
    <source>
        <dbReference type="ARBA" id="ARBA00022737"/>
    </source>
</evidence>
<evidence type="ECO:0000313" key="6">
    <source>
        <dbReference type="Proteomes" id="UP000053477"/>
    </source>
</evidence>
<accession>A0A0H2S276</accession>
<dbReference type="GO" id="GO:0005737">
    <property type="term" value="C:cytoplasm"/>
    <property type="evidence" value="ECO:0007669"/>
    <property type="project" value="TreeGrafter"/>
</dbReference>
<organism evidence="5 6">
    <name type="scientific">Schizopora paradoxa</name>
    <dbReference type="NCBI Taxonomy" id="27342"/>
    <lineage>
        <taxon>Eukaryota</taxon>
        <taxon>Fungi</taxon>
        <taxon>Dikarya</taxon>
        <taxon>Basidiomycota</taxon>
        <taxon>Agaricomycotina</taxon>
        <taxon>Agaricomycetes</taxon>
        <taxon>Hymenochaetales</taxon>
        <taxon>Schizoporaceae</taxon>
        <taxon>Schizopora</taxon>
    </lineage>
</organism>
<dbReference type="InParanoid" id="A0A0H2S276"/>
<evidence type="ECO:0000256" key="3">
    <source>
        <dbReference type="ARBA" id="ARBA00022679"/>
    </source>
</evidence>
<keyword evidence="3 5" id="KW-0808">Transferase</keyword>
<keyword evidence="6" id="KW-1185">Reference proteome</keyword>
<reference evidence="5 6" key="1">
    <citation type="submission" date="2015-04" db="EMBL/GenBank/DDBJ databases">
        <title>Complete genome sequence of Schizopora paradoxa KUC8140, a cosmopolitan wood degrader in East Asia.</title>
        <authorList>
            <consortium name="DOE Joint Genome Institute"/>
            <person name="Min B."/>
            <person name="Park H."/>
            <person name="Jang Y."/>
            <person name="Kim J.-J."/>
            <person name="Kim K.H."/>
            <person name="Pangilinan J."/>
            <person name="Lipzen A."/>
            <person name="Riley R."/>
            <person name="Grigoriev I.V."/>
            <person name="Spatafora J.W."/>
            <person name="Choi I.-G."/>
        </authorList>
    </citation>
    <scope>NUCLEOTIDE SEQUENCE [LARGE SCALE GENOMIC DNA]</scope>
    <source>
        <strain evidence="5 6">KUC8140</strain>
    </source>
</reference>
<dbReference type="InterPro" id="IPR002088">
    <property type="entry name" value="Prenyl_trans_a"/>
</dbReference>
<dbReference type="AlphaFoldDB" id="A0A0H2S276"/>
<dbReference type="Pfam" id="PF01239">
    <property type="entry name" value="PPTA"/>
    <property type="match status" value="2"/>
</dbReference>
<dbReference type="SUPFAM" id="SSF48439">
    <property type="entry name" value="Protein prenylyltransferase"/>
    <property type="match status" value="1"/>
</dbReference>
<dbReference type="PROSITE" id="PS51147">
    <property type="entry name" value="PFTA"/>
    <property type="match status" value="1"/>
</dbReference>
<dbReference type="Gene3D" id="1.25.40.120">
    <property type="entry name" value="Protein prenylyltransferase"/>
    <property type="match status" value="1"/>
</dbReference>
<evidence type="ECO:0000256" key="2">
    <source>
        <dbReference type="ARBA" id="ARBA00022602"/>
    </source>
</evidence>
<evidence type="ECO:0000256" key="1">
    <source>
        <dbReference type="ARBA" id="ARBA00006734"/>
    </source>
</evidence>
<dbReference type="GO" id="GO:0008318">
    <property type="term" value="F:protein prenyltransferase activity"/>
    <property type="evidence" value="ECO:0007669"/>
    <property type="project" value="InterPro"/>
</dbReference>
<dbReference type="OrthoDB" id="1924260at2759"/>
<name>A0A0H2S276_9AGAM</name>
<keyword evidence="2" id="KW-0637">Prenyltransferase</keyword>
<gene>
    <name evidence="5" type="ORF">SCHPADRAFT_488967</name>
</gene>
<dbReference type="PANTHER" id="PTHR11129:SF3">
    <property type="entry name" value="PROTEIN PRENYLTRANSFERASE ALPHA SUBUNIT REPEAT-CONTAINING PROTEIN 1"/>
    <property type="match status" value="1"/>
</dbReference>
<proteinExistence type="inferred from homology"/>
<comment type="similarity">
    <text evidence="1">Belongs to the protein prenyltransferase subunit alpha family.</text>
</comment>